<accession>A0A840N138</accession>
<proteinExistence type="predicted"/>
<evidence type="ECO:0000313" key="2">
    <source>
        <dbReference type="Proteomes" id="UP000521227"/>
    </source>
</evidence>
<reference evidence="1 2" key="1">
    <citation type="submission" date="2020-08" db="EMBL/GenBank/DDBJ databases">
        <title>Genomic Encyclopedia of Type Strains, Phase IV (KMG-IV): sequencing the most valuable type-strain genomes for metagenomic binning, comparative biology and taxonomic classification.</title>
        <authorList>
            <person name="Goeker M."/>
        </authorList>
    </citation>
    <scope>NUCLEOTIDE SEQUENCE [LARGE SCALE GENOMIC DNA]</scope>
    <source>
        <strain evidence="1 2">DSM 17498</strain>
    </source>
</reference>
<comment type="caution">
    <text evidence="1">The sequence shown here is derived from an EMBL/GenBank/DDBJ whole genome shotgun (WGS) entry which is preliminary data.</text>
</comment>
<dbReference type="Proteomes" id="UP000521227">
    <property type="component" value="Unassembled WGS sequence"/>
</dbReference>
<dbReference type="RefSeq" id="WP_184083550.1">
    <property type="nucleotide sequence ID" value="NZ_JACHIJ010000002.1"/>
</dbReference>
<dbReference type="AlphaFoldDB" id="A0A840N138"/>
<dbReference type="EMBL" id="JACHIJ010000002">
    <property type="protein sequence ID" value="MBB5051571.1"/>
    <property type="molecule type" value="Genomic_DNA"/>
</dbReference>
<gene>
    <name evidence="1" type="ORF">HNQ36_001525</name>
</gene>
<name>A0A840N138_9BRAD</name>
<dbReference type="Pfam" id="PF14384">
    <property type="entry name" value="BrnA_antitoxin"/>
    <property type="match status" value="1"/>
</dbReference>
<protein>
    <submittedName>
        <fullName evidence="1">Uncharacterized protein (DUF4415 family)</fullName>
    </submittedName>
</protein>
<evidence type="ECO:0000313" key="1">
    <source>
        <dbReference type="EMBL" id="MBB5051571.1"/>
    </source>
</evidence>
<sequence length="94" mass="10778">MPRKKDKSVIFDDDNPEWTKEDFARATKFPPGTKLADAVAIIMRQRGRPKLDKPKEAIKLRLDADVLEAYRKTGDGWQTRINADLRKARKLKAG</sequence>
<organism evidence="1 2">
    <name type="scientific">Afipia massiliensis</name>
    <dbReference type="NCBI Taxonomy" id="211460"/>
    <lineage>
        <taxon>Bacteria</taxon>
        <taxon>Pseudomonadati</taxon>
        <taxon>Pseudomonadota</taxon>
        <taxon>Alphaproteobacteria</taxon>
        <taxon>Hyphomicrobiales</taxon>
        <taxon>Nitrobacteraceae</taxon>
        <taxon>Afipia</taxon>
    </lineage>
</organism>
<dbReference type="InterPro" id="IPR025528">
    <property type="entry name" value="BrnA_antitoxin"/>
</dbReference>